<evidence type="ECO:0000259" key="6">
    <source>
        <dbReference type="PROSITE" id="PS50865"/>
    </source>
</evidence>
<accession>A0AAE0GL62</accession>
<organism evidence="7 8">
    <name type="scientific">Cymbomonas tetramitiformis</name>
    <dbReference type="NCBI Taxonomy" id="36881"/>
    <lineage>
        <taxon>Eukaryota</taxon>
        <taxon>Viridiplantae</taxon>
        <taxon>Chlorophyta</taxon>
        <taxon>Pyramimonadophyceae</taxon>
        <taxon>Pyramimonadales</taxon>
        <taxon>Pyramimonadaceae</taxon>
        <taxon>Cymbomonas</taxon>
    </lineage>
</organism>
<dbReference type="PROSITE" id="PS50865">
    <property type="entry name" value="ZF_MYND_2"/>
    <property type="match status" value="1"/>
</dbReference>
<dbReference type="EMBL" id="LGRX02004506">
    <property type="protein sequence ID" value="KAK3280162.1"/>
    <property type="molecule type" value="Genomic_DNA"/>
</dbReference>
<dbReference type="Pfam" id="PF01753">
    <property type="entry name" value="zf-MYND"/>
    <property type="match status" value="1"/>
</dbReference>
<keyword evidence="1" id="KW-0479">Metal-binding</keyword>
<dbReference type="Gene3D" id="1.25.40.10">
    <property type="entry name" value="Tetratricopeptide repeat domain"/>
    <property type="match status" value="1"/>
</dbReference>
<feature type="domain" description="MYND-type" evidence="6">
    <location>
        <begin position="1038"/>
        <end position="1080"/>
    </location>
</feature>
<dbReference type="GO" id="GO:0008270">
    <property type="term" value="F:zinc ion binding"/>
    <property type="evidence" value="ECO:0007669"/>
    <property type="project" value="UniProtKB-KW"/>
</dbReference>
<protein>
    <recommendedName>
        <fullName evidence="6">MYND-type domain-containing protein</fullName>
    </recommendedName>
</protein>
<dbReference type="SUPFAM" id="SSF144232">
    <property type="entry name" value="HIT/MYND zinc finger-like"/>
    <property type="match status" value="1"/>
</dbReference>
<evidence type="ECO:0000256" key="2">
    <source>
        <dbReference type="ARBA" id="ARBA00022771"/>
    </source>
</evidence>
<dbReference type="Gene3D" id="6.10.140.2220">
    <property type="match status" value="1"/>
</dbReference>
<keyword evidence="3" id="KW-0862">Zinc</keyword>
<evidence type="ECO:0000256" key="4">
    <source>
        <dbReference type="PROSITE-ProRule" id="PRU00134"/>
    </source>
</evidence>
<dbReference type="InterPro" id="IPR002893">
    <property type="entry name" value="Znf_MYND"/>
</dbReference>
<evidence type="ECO:0000313" key="8">
    <source>
        <dbReference type="Proteomes" id="UP001190700"/>
    </source>
</evidence>
<dbReference type="InterPro" id="IPR011990">
    <property type="entry name" value="TPR-like_helical_dom_sf"/>
</dbReference>
<name>A0AAE0GL62_9CHLO</name>
<evidence type="ECO:0000256" key="3">
    <source>
        <dbReference type="ARBA" id="ARBA00022833"/>
    </source>
</evidence>
<evidence type="ECO:0000313" key="7">
    <source>
        <dbReference type="EMBL" id="KAK3280162.1"/>
    </source>
</evidence>
<keyword evidence="8" id="KW-1185">Reference proteome</keyword>
<sequence>MLLFLASFLDQDYMRDCRNNTAAWVRVDASEKAVRVRGASRLPPPDASADALGAYGSASAPANGDGKRRALLEENDARRDQREGCTPPSCDFEDLVSAIDTPSCDLDFQALPTTPTSGKRPFRSIDVQIGIVLEAACRAPPRDHQAQDPLGGEEFGGSHDVMELLVTLRANRAACSTELVLHADGHSQGQAAKGWEDSTAVLDLPQHAPVGLTLKVHLRRAALLLAGLRSAAPFATAAAVTSATKGLKVVMESPAASKEQHDRARQLHAELEAAVVGGPPPVSSISNLFLQMEHLRGVPELRVGQPDQPRHSVARNYMDKAVPVEMKDGTPKHDLMEGMPAGDVTPEQIALMFGQGCSYIGETVFWRKWRGRLLGKVKWEAQDRTGAAEIALLDELWDCRWSFAAPADALGFHADMIAACRLDPVGGYLDRKDCAELQLPPDEQAALQGAEGVVLFANTPLKFKRLTAHVAANATRHLQMFGAAFVVGSVVHKIYISNGLNAPRKLQRAFLIKLVALTAKLTAKRLALPPQPQAPPQSRCGLAGADLQPAYARSFLSYAAAFREAAPWEADASLAHHFLLAAPPLLVSPVVVQIVGSSGINIGLRIWWSFAEFRASRLETPFTYSAPPIELKFVDPNGSEALPADVELMRQLGVPVAGPTAIDPLGRSLPVVTAGDSPEVDERMLLVVEAALAMAIQFFARMVVQKPVPPRPHPAAYTFETVSAELTYQPFAMNIELSCRVSFPSGNIPTADRPWCSFPHACKANGASRPARVRTIGEAAEFHRAALKPLRPAEGARLWRGHTFGLANALWELETKECTAEAIELAEQLFRHTQDDQDNVREFLLDLYLEAGRWDEALALLHRYSATEDTEGSGGDRFAVGNADIWAWTTALVMLHLHGLKSKRAAAAIVAAIQANPYVYPLLVRDEALDEDAAAAPRRGGHVTLFPNMQAHGDRRKALSYVWINRKHWWRLGGEHMLRALRSSGEAAYREWRERYAVVDSLMMSKVSSGGERDHYYAPLDEAVLCQQPKAVAPPHLCAQCGKRESTEQKKLMKCARCRGVSYCSRECQLGDWNRHKASCRRKVESPA</sequence>
<evidence type="ECO:0000256" key="5">
    <source>
        <dbReference type="SAM" id="MobiDB-lite"/>
    </source>
</evidence>
<dbReference type="AlphaFoldDB" id="A0AAE0GL62"/>
<proteinExistence type="predicted"/>
<dbReference type="Proteomes" id="UP001190700">
    <property type="component" value="Unassembled WGS sequence"/>
</dbReference>
<evidence type="ECO:0000256" key="1">
    <source>
        <dbReference type="ARBA" id="ARBA00022723"/>
    </source>
</evidence>
<keyword evidence="2 4" id="KW-0863">Zinc-finger</keyword>
<reference evidence="7 8" key="1">
    <citation type="journal article" date="2015" name="Genome Biol. Evol.">
        <title>Comparative Genomics of a Bacterivorous Green Alga Reveals Evolutionary Causalities and Consequences of Phago-Mixotrophic Mode of Nutrition.</title>
        <authorList>
            <person name="Burns J.A."/>
            <person name="Paasch A."/>
            <person name="Narechania A."/>
            <person name="Kim E."/>
        </authorList>
    </citation>
    <scope>NUCLEOTIDE SEQUENCE [LARGE SCALE GENOMIC DNA]</scope>
    <source>
        <strain evidence="7 8">PLY_AMNH</strain>
    </source>
</reference>
<gene>
    <name evidence="7" type="ORF">CYMTET_11987</name>
</gene>
<feature type="region of interest" description="Disordered" evidence="5">
    <location>
        <begin position="37"/>
        <end position="67"/>
    </location>
</feature>
<comment type="caution">
    <text evidence="7">The sequence shown here is derived from an EMBL/GenBank/DDBJ whole genome shotgun (WGS) entry which is preliminary data.</text>
</comment>